<evidence type="ECO:0000259" key="1">
    <source>
        <dbReference type="Pfam" id="PF18983"/>
    </source>
</evidence>
<dbReference type="Pfam" id="PF18983">
    <property type="entry name" value="DUF5717"/>
    <property type="match status" value="1"/>
</dbReference>
<dbReference type="AlphaFoldDB" id="A0A9D2HHD2"/>
<dbReference type="Pfam" id="PF18984">
    <property type="entry name" value="DUF5717_N"/>
    <property type="match status" value="1"/>
</dbReference>
<reference evidence="3" key="2">
    <citation type="submission" date="2021-04" db="EMBL/GenBank/DDBJ databases">
        <authorList>
            <person name="Gilroy R."/>
        </authorList>
    </citation>
    <scope>NUCLEOTIDE SEQUENCE</scope>
    <source>
        <strain evidence="3">CHK178-16964</strain>
    </source>
</reference>
<proteinExistence type="predicted"/>
<dbReference type="EMBL" id="DWZA01000012">
    <property type="protein sequence ID" value="HJA70213.1"/>
    <property type="molecule type" value="Genomic_DNA"/>
</dbReference>
<feature type="domain" description="DUF5717" evidence="1">
    <location>
        <begin position="878"/>
        <end position="1182"/>
    </location>
</feature>
<comment type="caution">
    <text evidence="3">The sequence shown here is derived from an EMBL/GenBank/DDBJ whole genome shotgun (WGS) entry which is preliminary data.</text>
</comment>
<name>A0A9D2HHD2_9FIRM</name>
<evidence type="ECO:0000313" key="3">
    <source>
        <dbReference type="EMBL" id="HJA70213.1"/>
    </source>
</evidence>
<feature type="domain" description="DUF5717" evidence="2">
    <location>
        <begin position="1"/>
        <end position="875"/>
    </location>
</feature>
<evidence type="ECO:0000259" key="2">
    <source>
        <dbReference type="Pfam" id="PF18984"/>
    </source>
</evidence>
<evidence type="ECO:0000313" key="4">
    <source>
        <dbReference type="Proteomes" id="UP000823900"/>
    </source>
</evidence>
<protein>
    <submittedName>
        <fullName evidence="3">Uncharacterized protein</fullName>
    </submittedName>
</protein>
<gene>
    <name evidence="3" type="ORF">IAA07_01375</name>
</gene>
<dbReference type="InterPro" id="IPR043775">
    <property type="entry name" value="DUF5717_N"/>
</dbReference>
<dbReference type="Proteomes" id="UP000823900">
    <property type="component" value="Unassembled WGS sequence"/>
</dbReference>
<organism evidence="3 4">
    <name type="scientific">Candidatus Lachnoclostridium stercoravium</name>
    <dbReference type="NCBI Taxonomy" id="2838633"/>
    <lineage>
        <taxon>Bacteria</taxon>
        <taxon>Bacillati</taxon>
        <taxon>Bacillota</taxon>
        <taxon>Clostridia</taxon>
        <taxon>Lachnospirales</taxon>
        <taxon>Lachnospiraceae</taxon>
    </lineage>
</organism>
<dbReference type="InterPro" id="IPR043774">
    <property type="entry name" value="DUF5717_C"/>
</dbReference>
<accession>A0A9D2HHD2</accession>
<sequence>MRERINRLAKGILDMEAPECSLRPDVIERTVAAGGMVKDEFLVQSDNHLNIKGLVYSSSERVTVLNQSFGGLRNRIAYEVDTRYLGNGDRIEGAFYLVTNSGEKEIPYTFTAETGISSQILEQLKTAEDFARVAKEDKNLAMRLFEYQDFVSAPFMQDIRVRAVYDGLKGHGDRMNLVEEFMTALDMKKPVEIEIRDGNRTYARCENTVEDSIVIRRRGWGYVHISIDTDGDFIDLPVSTLTDEDFENGACTLKYRILPERLHRGKNLGAITIATVRMTKRITISAERKEEQTSQDKERAVHTREFQNYLAYRLDYESGTYDEDALKDQMMEELDKLKAQYGDNELIALLTAEAWLMKNRPDKAEQILNMCKDRVSAFRQSAPLLYCFFQYLTALIQKKPGQKEALVRLIHQYTDESDDHCYLFLLLLRVDAQIYDNPGLILEKMRRMYARGCSSPFMYIEACRLLNEEPGFLRSMDEFILHSLYFGAKKDLIGEELAMKAAAIASGAKYYHRLFYRLLTDLYETYGDREILSAVCCMLIKGDMRSIEAFGWYEKGLSEGVSLTRLYEYYLYSLPEDYGKPLPKEVLLYFSYAKELDSHTKSVLYSNILLYLKADSPLYKEYEREIEQFTMEQLFESRINDRLAVLYKHMIYRDMIDGPVAKVLPAILRSYKIECRNPNMKYVIVRQEELDREEAYLLKNGVAFVPLFSSHHVLIFQDSFGSRYCNIRYLKTRVMEEPELEKRCFQIYPDHSMLELEECRRIVDRGPETEEEVKKLKEVLETAAPGPLYRKKIFQAMIRFCRQQAEKKEDSDISVLLKMPKSGLDSQERKDICETLILRGYMQEAYDMIAAYKLEGIQADLLFALCGKLVLQKMFDQDELLLSLSFQVFDQGKADSILLDYLCEHYNGTTENMYDILEAGVKARVETYDMEERLLAQMMFSGKTGHMDDVFRLYTRKKRVSESLVKAFFTMKSMEYFLLDKETDPDVMAYLENAVESNLDSRRIPAIYMLALTRYYSGLKTLTEKEKKLCSALMEILLENGMVFRYMQRLAKHIPVPEDITSKVIIEYKGKRSSRPELFIRLLPEEEEFHMEDMRRVYQGIFIRQMVLFDGEVLEYRIYDEEDGKRVCVKMGKIDRAALGEDDSRFSSLNEMGRCLAENDRDGLKEKMKEYLIKTGALEELFQTV</sequence>
<reference evidence="3" key="1">
    <citation type="journal article" date="2021" name="PeerJ">
        <title>Extensive microbial diversity within the chicken gut microbiome revealed by metagenomics and culture.</title>
        <authorList>
            <person name="Gilroy R."/>
            <person name="Ravi A."/>
            <person name="Getino M."/>
            <person name="Pursley I."/>
            <person name="Horton D.L."/>
            <person name="Alikhan N.F."/>
            <person name="Baker D."/>
            <person name="Gharbi K."/>
            <person name="Hall N."/>
            <person name="Watson M."/>
            <person name="Adriaenssens E.M."/>
            <person name="Foster-Nyarko E."/>
            <person name="Jarju S."/>
            <person name="Secka A."/>
            <person name="Antonio M."/>
            <person name="Oren A."/>
            <person name="Chaudhuri R.R."/>
            <person name="La Ragione R."/>
            <person name="Hildebrand F."/>
            <person name="Pallen M.J."/>
        </authorList>
    </citation>
    <scope>NUCLEOTIDE SEQUENCE</scope>
    <source>
        <strain evidence="3">CHK178-16964</strain>
    </source>
</reference>